<organism evidence="2 3">
    <name type="scientific">Drosophila navojoa</name>
    <name type="common">Fruit fly</name>
    <dbReference type="NCBI Taxonomy" id="7232"/>
    <lineage>
        <taxon>Eukaryota</taxon>
        <taxon>Metazoa</taxon>
        <taxon>Ecdysozoa</taxon>
        <taxon>Arthropoda</taxon>
        <taxon>Hexapoda</taxon>
        <taxon>Insecta</taxon>
        <taxon>Pterygota</taxon>
        <taxon>Neoptera</taxon>
        <taxon>Endopterygota</taxon>
        <taxon>Diptera</taxon>
        <taxon>Brachycera</taxon>
        <taxon>Muscomorpha</taxon>
        <taxon>Ephydroidea</taxon>
        <taxon>Drosophilidae</taxon>
        <taxon>Drosophila</taxon>
    </lineage>
</organism>
<dbReference type="STRING" id="7232.A0A484B025"/>
<evidence type="ECO:0000313" key="2">
    <source>
        <dbReference type="EMBL" id="TDG42217.1"/>
    </source>
</evidence>
<dbReference type="Proteomes" id="UP000295192">
    <property type="component" value="Unassembled WGS sequence"/>
</dbReference>
<comment type="caution">
    <text evidence="2">The sequence shown here is derived from an EMBL/GenBank/DDBJ whole genome shotgun (WGS) entry which is preliminary data.</text>
</comment>
<feature type="region of interest" description="Disordered" evidence="1">
    <location>
        <begin position="179"/>
        <end position="214"/>
    </location>
</feature>
<keyword evidence="3" id="KW-1185">Reference proteome</keyword>
<evidence type="ECO:0000313" key="3">
    <source>
        <dbReference type="Proteomes" id="UP000295192"/>
    </source>
</evidence>
<dbReference type="OrthoDB" id="7869552at2759"/>
<accession>A0A484B025</accession>
<dbReference type="AlphaFoldDB" id="A0A484B025"/>
<feature type="compositionally biased region" description="Polar residues" evidence="1">
    <location>
        <begin position="324"/>
        <end position="333"/>
    </location>
</feature>
<feature type="compositionally biased region" description="Basic and acidic residues" evidence="1">
    <location>
        <begin position="197"/>
        <end position="206"/>
    </location>
</feature>
<dbReference type="EMBL" id="LSRL02000258">
    <property type="protein sequence ID" value="TDG42217.1"/>
    <property type="molecule type" value="Genomic_DNA"/>
</dbReference>
<proteinExistence type="predicted"/>
<dbReference type="OMA" id="NFRYADK"/>
<evidence type="ECO:0000256" key="1">
    <source>
        <dbReference type="SAM" id="MobiDB-lite"/>
    </source>
</evidence>
<name>A0A484B025_DRONA</name>
<protein>
    <submittedName>
        <fullName evidence="2">Uncharacterized protein</fullName>
    </submittedName>
</protein>
<sequence>MVCSLYRLLTSSGCFIIDKRLSKFSLPEDWVPGSGQYDVLKTELHSEGKRVVQACRSDLLKDQSPMRVYGQKYERSAEFDGQRERLQQQELESTRRSARVIEERKRECEWDRCRSDNRQKHQPMRAISMPTSISSSVVMTPQLQRRPLTVRLPGMAPCHLNQSRAHAARAERLQNCTRNLTIFQRPKPTLSSQTDKSPSRKLERRSSGSSNNYNATVVVSGSNCSVGGHLATHPNERKLLNLHVNGMPVSTNQPMYTRINNMPIRITTSKPSDEHLQFSMNKVRVRNSSPARTSPLNECRRSFSGGGCGGNSRSGEQLPKPYNVNISVYADSQ</sequence>
<reference evidence="2 3" key="1">
    <citation type="journal article" date="2019" name="J. Hered.">
        <title>An Improved Genome Assembly for Drosophila navojoa, the Basal Species in the mojavensis Cluster.</title>
        <authorList>
            <person name="Vanderlinde T."/>
            <person name="Dupim E.G."/>
            <person name="Nazario-Yepiz N.O."/>
            <person name="Carvalho A.B."/>
        </authorList>
    </citation>
    <scope>NUCLEOTIDE SEQUENCE [LARGE SCALE GENOMIC DNA]</scope>
    <source>
        <strain evidence="2">Navoj_Jal97</strain>
        <tissue evidence="2">Whole organism</tissue>
    </source>
</reference>
<gene>
    <name evidence="2" type="ORF">AWZ03_011355</name>
</gene>
<feature type="region of interest" description="Disordered" evidence="1">
    <location>
        <begin position="287"/>
        <end position="333"/>
    </location>
</feature>
<feature type="compositionally biased region" description="Polar residues" evidence="1">
    <location>
        <begin position="287"/>
        <end position="296"/>
    </location>
</feature>